<dbReference type="InterPro" id="IPR018225">
    <property type="entry name" value="Transaldolase_AS"/>
</dbReference>
<name>A0ABS4G3G4_9CLOT</name>
<dbReference type="Gene3D" id="3.20.20.70">
    <property type="entry name" value="Aldolase class I"/>
    <property type="match status" value="1"/>
</dbReference>
<dbReference type="PANTHER" id="PTHR10683:SF28">
    <property type="entry name" value="TRANSALDOLASE C"/>
    <property type="match status" value="1"/>
</dbReference>
<dbReference type="EMBL" id="JAGGKC010000011">
    <property type="protein sequence ID" value="MBP1919087.1"/>
    <property type="molecule type" value="Genomic_DNA"/>
</dbReference>
<reference evidence="2 3" key="1">
    <citation type="submission" date="2021-03" db="EMBL/GenBank/DDBJ databases">
        <title>Genomic Encyclopedia of Type Strains, Phase IV (KMG-IV): sequencing the most valuable type-strain genomes for metagenomic binning, comparative biology and taxonomic classification.</title>
        <authorList>
            <person name="Goeker M."/>
        </authorList>
    </citation>
    <scope>NUCLEOTIDE SEQUENCE [LARGE SCALE GENOMIC DNA]</scope>
    <source>
        <strain evidence="2 3">DSM 6139</strain>
    </source>
</reference>
<evidence type="ECO:0000256" key="1">
    <source>
        <dbReference type="ARBA" id="ARBA00023270"/>
    </source>
</evidence>
<gene>
    <name evidence="2" type="ORF">J2Z34_001574</name>
</gene>
<dbReference type="Pfam" id="PF00923">
    <property type="entry name" value="TAL_FSA"/>
    <property type="match status" value="1"/>
</dbReference>
<proteinExistence type="predicted"/>
<dbReference type="Proteomes" id="UP001519271">
    <property type="component" value="Unassembled WGS sequence"/>
</dbReference>
<dbReference type="InterPro" id="IPR001585">
    <property type="entry name" value="TAL/FSA"/>
</dbReference>
<comment type="caution">
    <text evidence="2">The sequence shown here is derived from an EMBL/GenBank/DDBJ whole genome shotgun (WGS) entry which is preliminary data.</text>
</comment>
<keyword evidence="3" id="KW-1185">Reference proteome</keyword>
<protein>
    <submittedName>
        <fullName evidence="2">TalC/MipB family fructose-6-phosphate aldolase</fullName>
    </submittedName>
</protein>
<keyword evidence="1" id="KW-0704">Schiff base</keyword>
<dbReference type="RefSeq" id="WP_209459305.1">
    <property type="nucleotide sequence ID" value="NZ_JAGGKC010000011.1"/>
</dbReference>
<accession>A0ABS4G3G4</accession>
<evidence type="ECO:0000313" key="3">
    <source>
        <dbReference type="Proteomes" id="UP001519271"/>
    </source>
</evidence>
<sequence length="218" mass="23958">MMFIDTANINEIKEALKTGIIKGVTTNPTILRKGNKPRFNQLDDILELGPGMLFVQVVGRDTEELYADYLKLYDYGISKGKAIGIKTPMSFMGLELVRRIKEHDPETVILGTAIYSADQAILSSIAGCDYLAPYVNRMKNCGLNPYDEISRMRSFIDERGLTTKILAASFKEASQVTDALNAGAHTCTAPLSIFKLMMDKDAALSAIEVFNCDGESIG</sequence>
<evidence type="ECO:0000313" key="2">
    <source>
        <dbReference type="EMBL" id="MBP1919087.1"/>
    </source>
</evidence>
<dbReference type="SUPFAM" id="SSF51569">
    <property type="entry name" value="Aldolase"/>
    <property type="match status" value="1"/>
</dbReference>
<dbReference type="PROSITE" id="PS01054">
    <property type="entry name" value="TRANSALDOLASE_1"/>
    <property type="match status" value="1"/>
</dbReference>
<dbReference type="PANTHER" id="PTHR10683">
    <property type="entry name" value="TRANSALDOLASE"/>
    <property type="match status" value="1"/>
</dbReference>
<dbReference type="InterPro" id="IPR013785">
    <property type="entry name" value="Aldolase_TIM"/>
</dbReference>
<organism evidence="2 3">
    <name type="scientific">Youngiibacter multivorans</name>
    <dbReference type="NCBI Taxonomy" id="937251"/>
    <lineage>
        <taxon>Bacteria</taxon>
        <taxon>Bacillati</taxon>
        <taxon>Bacillota</taxon>
        <taxon>Clostridia</taxon>
        <taxon>Eubacteriales</taxon>
        <taxon>Clostridiaceae</taxon>
        <taxon>Youngiibacter</taxon>
    </lineage>
</organism>